<organism evidence="1 2">
    <name type="scientific">Serratia phage BF</name>
    <dbReference type="NCBI Taxonomy" id="1962671"/>
    <lineage>
        <taxon>Viruses</taxon>
        <taxon>Duplodnaviria</taxon>
        <taxon>Heunggongvirae</taxon>
        <taxon>Uroviricota</taxon>
        <taxon>Caudoviricetes</taxon>
        <taxon>Eneladusvirus</taxon>
        <taxon>Eneladusvirus BF</taxon>
    </lineage>
</organism>
<name>A0A1S6UAZ2_9CAUD</name>
<sequence>MHSDMKAALDAALEDIKNMSSDDFFAKLYGYNSEQLEAYTEEVFLVELQYLRSFFVDGAYSFEPSYDNLPVPEITKLFWNYIERNARSTYEDTSTSFPTYYVELPKYGIRVTHIYGQGTVTVVEDFDYSDPMYIVKNITRFKREAAWEHQRKIDELLYGKPKHLDEVRFSTEVNGIGIVDTGIIERVYTKKGVVRYLIDSVNNGKVLVFYDQGEKYPMDAVEIIELHPNNYDR</sequence>
<dbReference type="Proteomes" id="UP000221837">
    <property type="component" value="Genome"/>
</dbReference>
<reference evidence="1" key="1">
    <citation type="submission" date="2017-02" db="EMBL/GenBank/DDBJ databases">
        <title>Genome sequence of Serratia marcescens phage BF.</title>
        <authorList>
            <person name="Casey E."/>
            <person name="Fitzgerald B."/>
            <person name="Mahony J."/>
            <person name="Lugli G."/>
            <person name="Ventura M."/>
            <person name="van Sinderen D."/>
        </authorList>
    </citation>
    <scope>NUCLEOTIDE SEQUENCE [LARGE SCALE GENOMIC DNA]</scope>
</reference>
<accession>A0A1S6UAZ2</accession>
<protein>
    <submittedName>
        <fullName evidence="1">Uncharacterized protein</fullName>
    </submittedName>
</protein>
<dbReference type="EMBL" id="KY630187">
    <property type="protein sequence ID" value="AQW88925.1"/>
    <property type="molecule type" value="Genomic_DNA"/>
</dbReference>
<evidence type="ECO:0000313" key="2">
    <source>
        <dbReference type="Proteomes" id="UP000221837"/>
    </source>
</evidence>
<proteinExistence type="predicted"/>
<keyword evidence="2" id="KW-1185">Reference proteome</keyword>
<gene>
    <name evidence="1" type="ORF">BF_0400</name>
</gene>
<evidence type="ECO:0000313" key="1">
    <source>
        <dbReference type="EMBL" id="AQW88925.1"/>
    </source>
</evidence>
<dbReference type="OrthoDB" id="12320at10239"/>